<dbReference type="AlphaFoldDB" id="A0A1Y1IHW0"/>
<evidence type="ECO:0000256" key="4">
    <source>
        <dbReference type="SAM" id="Phobius"/>
    </source>
</evidence>
<dbReference type="InterPro" id="IPR027350">
    <property type="entry name" value="GT23_dom"/>
</dbReference>
<dbReference type="Gene3D" id="3.40.50.11350">
    <property type="match status" value="1"/>
</dbReference>
<dbReference type="EMBL" id="DF237399">
    <property type="protein sequence ID" value="GAQ88661.1"/>
    <property type="molecule type" value="Genomic_DNA"/>
</dbReference>
<name>A0A1Y1IHW0_KLENI</name>
<feature type="domain" description="GT23" evidence="5">
    <location>
        <begin position="171"/>
        <end position="517"/>
    </location>
</feature>
<keyword evidence="4" id="KW-1133">Transmembrane helix</keyword>
<proteinExistence type="predicted"/>
<feature type="transmembrane region" description="Helical" evidence="4">
    <location>
        <begin position="16"/>
        <end position="39"/>
    </location>
</feature>
<dbReference type="Proteomes" id="UP000054558">
    <property type="component" value="Unassembled WGS sequence"/>
</dbReference>
<keyword evidence="4" id="KW-0472">Membrane</keyword>
<evidence type="ECO:0000313" key="7">
    <source>
        <dbReference type="Proteomes" id="UP000054558"/>
    </source>
</evidence>
<dbReference type="PANTHER" id="PTHR13132">
    <property type="entry name" value="ALPHA- 1,6 -FUCOSYLTRANSFERASE"/>
    <property type="match status" value="1"/>
</dbReference>
<keyword evidence="2 6" id="KW-0808">Transferase</keyword>
<feature type="compositionally biased region" description="Low complexity" evidence="3">
    <location>
        <begin position="392"/>
        <end position="405"/>
    </location>
</feature>
<evidence type="ECO:0000256" key="2">
    <source>
        <dbReference type="ARBA" id="ARBA00022679"/>
    </source>
</evidence>
<dbReference type="InterPro" id="IPR045573">
    <property type="entry name" value="Fut8_N_cat"/>
</dbReference>
<evidence type="ECO:0000256" key="1">
    <source>
        <dbReference type="ARBA" id="ARBA00022676"/>
    </source>
</evidence>
<evidence type="ECO:0000259" key="5">
    <source>
        <dbReference type="PROSITE" id="PS51659"/>
    </source>
</evidence>
<sequence>MWGRKQLASIPRRDGIIVYLALVVVSLLLLSKFCSFLYFAGFKAGAGQAGSEIAGSDFASQISIPSWSELSDKLAATPDNLWDDIWKKHAGVLRNVTRVKTLLDSQRRLVKPGPEKENQDIAGVQLLLSQSLQEMQAATRVEEIQAWVKREVSENLERVLNELQFPEDCESARKLVCELDKGCGFGCQVHHVVHCFANAVALNRTMLLKVTPWRYAPTGHWNDVFLPVTHCPFPEDDRNSWGPEIGASQTHDASPSVFMQIIDTHQTVYDPPAMPFDVQEAVRLFHARPEIWWVGALAKFLLRPSEASVARLRRMALDEGGGPSVATGAEEQSLLSGGKELSGVPRGVPFVGVHIRRSDKVTVKEANAYEVLQYMRHVEAFCDSKLPSGWQTRSGSDSSTSQTGGERNSSTRQSSGGDYFDACVIYVATDEPAVLRDITDNFPHLKLVGNNTVNALAADVGQRNSFEGLLGIYDDVIHLSRADYLVGTLSSQVTRLAYEIMQHRNDIVDASFTYQSLDSVWYYGGQPSCRYCATSDYTAGGQRVVLKGDELHCDVIVQKTGGMIECRNERVGAKMWVPSGIVDWCPTPASSFQFRDVLPPYMSGKHLRRD</sequence>
<protein>
    <submittedName>
        <fullName evidence="6">Alpha 1,6-fucosyltransferase</fullName>
    </submittedName>
</protein>
<accession>A0A1Y1IHW0</accession>
<dbReference type="GO" id="GO:0046921">
    <property type="term" value="F:alpha-(1-&gt;6)-fucosyltransferase activity"/>
    <property type="evidence" value="ECO:0000318"/>
    <property type="project" value="GO_Central"/>
</dbReference>
<gene>
    <name evidence="6" type="ORF">KFL_004500010</name>
</gene>
<keyword evidence="4" id="KW-0812">Transmembrane</keyword>
<evidence type="ECO:0000313" key="6">
    <source>
        <dbReference type="EMBL" id="GAQ88661.1"/>
    </source>
</evidence>
<dbReference type="OrthoDB" id="2014825at2759"/>
<reference evidence="6 7" key="1">
    <citation type="journal article" date="2014" name="Nat. Commun.">
        <title>Klebsormidium flaccidum genome reveals primary factors for plant terrestrial adaptation.</title>
        <authorList>
            <person name="Hori K."/>
            <person name="Maruyama F."/>
            <person name="Fujisawa T."/>
            <person name="Togashi T."/>
            <person name="Yamamoto N."/>
            <person name="Seo M."/>
            <person name="Sato S."/>
            <person name="Yamada T."/>
            <person name="Mori H."/>
            <person name="Tajima N."/>
            <person name="Moriyama T."/>
            <person name="Ikeuchi M."/>
            <person name="Watanabe M."/>
            <person name="Wada H."/>
            <person name="Kobayashi K."/>
            <person name="Saito M."/>
            <person name="Masuda T."/>
            <person name="Sasaki-Sekimoto Y."/>
            <person name="Mashiguchi K."/>
            <person name="Awai K."/>
            <person name="Shimojima M."/>
            <person name="Masuda S."/>
            <person name="Iwai M."/>
            <person name="Nobusawa T."/>
            <person name="Narise T."/>
            <person name="Kondo S."/>
            <person name="Saito H."/>
            <person name="Sato R."/>
            <person name="Murakawa M."/>
            <person name="Ihara Y."/>
            <person name="Oshima-Yamada Y."/>
            <person name="Ohtaka K."/>
            <person name="Satoh M."/>
            <person name="Sonobe K."/>
            <person name="Ishii M."/>
            <person name="Ohtani R."/>
            <person name="Kanamori-Sato M."/>
            <person name="Honoki R."/>
            <person name="Miyazaki D."/>
            <person name="Mochizuki H."/>
            <person name="Umetsu J."/>
            <person name="Higashi K."/>
            <person name="Shibata D."/>
            <person name="Kamiya Y."/>
            <person name="Sato N."/>
            <person name="Nakamura Y."/>
            <person name="Tabata S."/>
            <person name="Ida S."/>
            <person name="Kurokawa K."/>
            <person name="Ohta H."/>
        </authorList>
    </citation>
    <scope>NUCLEOTIDE SEQUENCE [LARGE SCALE GENOMIC DNA]</scope>
    <source>
        <strain evidence="6 7">NIES-2285</strain>
    </source>
</reference>
<feature type="compositionally biased region" description="Polar residues" evidence="3">
    <location>
        <begin position="406"/>
        <end position="415"/>
    </location>
</feature>
<organism evidence="6 7">
    <name type="scientific">Klebsormidium nitens</name>
    <name type="common">Green alga</name>
    <name type="synonym">Ulothrix nitens</name>
    <dbReference type="NCBI Taxonomy" id="105231"/>
    <lineage>
        <taxon>Eukaryota</taxon>
        <taxon>Viridiplantae</taxon>
        <taxon>Streptophyta</taxon>
        <taxon>Klebsormidiophyceae</taxon>
        <taxon>Klebsormidiales</taxon>
        <taxon>Klebsormidiaceae</taxon>
        <taxon>Klebsormidium</taxon>
    </lineage>
</organism>
<dbReference type="PANTHER" id="PTHR13132:SF34">
    <property type="entry name" value="O-FUCOSYLTRANSFERASE FAMILY PROTEIN"/>
    <property type="match status" value="1"/>
</dbReference>
<dbReference type="STRING" id="105231.A0A1Y1IHW0"/>
<feature type="region of interest" description="Disordered" evidence="3">
    <location>
        <begin position="389"/>
        <end position="415"/>
    </location>
</feature>
<dbReference type="GO" id="GO:0006487">
    <property type="term" value="P:protein N-linked glycosylation"/>
    <property type="evidence" value="ECO:0000318"/>
    <property type="project" value="GO_Central"/>
</dbReference>
<evidence type="ECO:0000256" key="3">
    <source>
        <dbReference type="SAM" id="MobiDB-lite"/>
    </source>
</evidence>
<feature type="region of interest" description="Disordered" evidence="3">
    <location>
        <begin position="319"/>
        <end position="340"/>
    </location>
</feature>
<dbReference type="Pfam" id="PF19745">
    <property type="entry name" value="FUT8_N_cat"/>
    <property type="match status" value="2"/>
</dbReference>
<keyword evidence="1 6" id="KW-0328">Glycosyltransferase</keyword>
<dbReference type="PROSITE" id="PS51659">
    <property type="entry name" value="GT23"/>
    <property type="match status" value="1"/>
</dbReference>
<keyword evidence="7" id="KW-1185">Reference proteome</keyword>